<evidence type="ECO:0000256" key="1">
    <source>
        <dbReference type="SAM" id="MobiDB-lite"/>
    </source>
</evidence>
<dbReference type="AlphaFoldDB" id="A0A8S0ZTI5"/>
<protein>
    <submittedName>
        <fullName evidence="3">Uncharacterized protein</fullName>
    </submittedName>
</protein>
<comment type="caution">
    <text evidence="3">The sequence shown here is derived from an EMBL/GenBank/DDBJ whole genome shotgun (WGS) entry which is preliminary data.</text>
</comment>
<keyword evidence="2" id="KW-0812">Transmembrane</keyword>
<name>A0A8S0ZTI5_ARCPL</name>
<keyword evidence="2" id="KW-1133">Transmembrane helix</keyword>
<reference evidence="3 4" key="1">
    <citation type="submission" date="2020-04" db="EMBL/GenBank/DDBJ databases">
        <authorList>
            <person name="Wallbank WR R."/>
            <person name="Pardo Diaz C."/>
            <person name="Kozak K."/>
            <person name="Martin S."/>
            <person name="Jiggins C."/>
            <person name="Moest M."/>
            <person name="Warren A I."/>
            <person name="Byers J.R.P. K."/>
            <person name="Montejo-Kovacevich G."/>
            <person name="Yen C E."/>
        </authorList>
    </citation>
    <scope>NUCLEOTIDE SEQUENCE [LARGE SCALE GENOMIC DNA]</scope>
</reference>
<keyword evidence="2" id="KW-0472">Membrane</keyword>
<dbReference type="OrthoDB" id="7423106at2759"/>
<sequence length="116" mass="12500">MDTNRDGGVMGWPASESTSDPNLTVSMITEEAPPLTITTIVGLIVIMIVAIAAVFLLGVLIDCRQQRLIEKKMGEAKRLKTQRRVNMSEDDAASIANNMEEPGISAPPAEVISHIP</sequence>
<organism evidence="3 4">
    <name type="scientific">Arctia plantaginis</name>
    <name type="common">Wood tiger moth</name>
    <name type="synonym">Phalaena plantaginis</name>
    <dbReference type="NCBI Taxonomy" id="874455"/>
    <lineage>
        <taxon>Eukaryota</taxon>
        <taxon>Metazoa</taxon>
        <taxon>Ecdysozoa</taxon>
        <taxon>Arthropoda</taxon>
        <taxon>Hexapoda</taxon>
        <taxon>Insecta</taxon>
        <taxon>Pterygota</taxon>
        <taxon>Neoptera</taxon>
        <taxon>Endopterygota</taxon>
        <taxon>Lepidoptera</taxon>
        <taxon>Glossata</taxon>
        <taxon>Ditrysia</taxon>
        <taxon>Noctuoidea</taxon>
        <taxon>Erebidae</taxon>
        <taxon>Arctiinae</taxon>
        <taxon>Arctia</taxon>
    </lineage>
</organism>
<evidence type="ECO:0000313" key="4">
    <source>
        <dbReference type="Proteomes" id="UP000494106"/>
    </source>
</evidence>
<feature type="transmembrane region" description="Helical" evidence="2">
    <location>
        <begin position="35"/>
        <end position="61"/>
    </location>
</feature>
<accession>A0A8S0ZTI5</accession>
<gene>
    <name evidence="3" type="ORF">APLA_LOCUS6511</name>
</gene>
<keyword evidence="4" id="KW-1185">Reference proteome</keyword>
<evidence type="ECO:0000256" key="2">
    <source>
        <dbReference type="SAM" id="Phobius"/>
    </source>
</evidence>
<dbReference type="Proteomes" id="UP000494106">
    <property type="component" value="Unassembled WGS sequence"/>
</dbReference>
<feature type="region of interest" description="Disordered" evidence="1">
    <location>
        <begin position="1"/>
        <end position="22"/>
    </location>
</feature>
<evidence type="ECO:0000313" key="3">
    <source>
        <dbReference type="EMBL" id="CAB3236366.1"/>
    </source>
</evidence>
<feature type="region of interest" description="Disordered" evidence="1">
    <location>
        <begin position="80"/>
        <end position="116"/>
    </location>
</feature>
<proteinExistence type="predicted"/>
<dbReference type="EMBL" id="CADEBC010000487">
    <property type="protein sequence ID" value="CAB3236366.1"/>
    <property type="molecule type" value="Genomic_DNA"/>
</dbReference>